<organism evidence="3 4">
    <name type="scientific">Mesorhabditis spiculigera</name>
    <dbReference type="NCBI Taxonomy" id="96644"/>
    <lineage>
        <taxon>Eukaryota</taxon>
        <taxon>Metazoa</taxon>
        <taxon>Ecdysozoa</taxon>
        <taxon>Nematoda</taxon>
        <taxon>Chromadorea</taxon>
        <taxon>Rhabditida</taxon>
        <taxon>Rhabditina</taxon>
        <taxon>Rhabditomorpha</taxon>
        <taxon>Rhabditoidea</taxon>
        <taxon>Rhabditidae</taxon>
        <taxon>Mesorhabditinae</taxon>
        <taxon>Mesorhabditis</taxon>
    </lineage>
</organism>
<evidence type="ECO:0000259" key="2">
    <source>
        <dbReference type="Pfam" id="PF18028"/>
    </source>
</evidence>
<sequence>MLEGDESRQWEQHIASNNHRLATITLQLTDAAGFMTGCRELISWCNDPRAFNAHFENHLLDALQAVYDNASKEGFSTELGAQLVALCHQQRKHLSKEAALRIGRWHEHFRRQKRNAKKKQRREEENAERLR</sequence>
<keyword evidence="4" id="KW-1185">Reference proteome</keyword>
<name>A0AA36D4A5_9BILA</name>
<dbReference type="EMBL" id="CATQJA010002657">
    <property type="protein sequence ID" value="CAJ0579552.1"/>
    <property type="molecule type" value="Genomic_DNA"/>
</dbReference>
<dbReference type="AlphaFoldDB" id="A0AA36D4A5"/>
<protein>
    <recommendedName>
        <fullName evidence="2">ZMIZ1 N-terminal domain-containing protein</fullName>
    </recommendedName>
</protein>
<feature type="domain" description="ZMIZ1 N-terminal" evidence="2">
    <location>
        <begin position="15"/>
        <end position="111"/>
    </location>
</feature>
<feature type="region of interest" description="Disordered" evidence="1">
    <location>
        <begin position="110"/>
        <end position="131"/>
    </location>
</feature>
<feature type="compositionally biased region" description="Basic residues" evidence="1">
    <location>
        <begin position="110"/>
        <end position="120"/>
    </location>
</feature>
<reference evidence="3" key="1">
    <citation type="submission" date="2023-06" db="EMBL/GenBank/DDBJ databases">
        <authorList>
            <person name="Delattre M."/>
        </authorList>
    </citation>
    <scope>NUCLEOTIDE SEQUENCE</scope>
    <source>
        <strain evidence="3">AF72</strain>
    </source>
</reference>
<accession>A0AA36D4A5</accession>
<feature type="non-terminal residue" evidence="3">
    <location>
        <position position="131"/>
    </location>
</feature>
<proteinExistence type="predicted"/>
<dbReference type="InterPro" id="IPR040797">
    <property type="entry name" value="ZMIZ1_N"/>
</dbReference>
<gene>
    <name evidence="3" type="ORF">MSPICULIGERA_LOCUS17766</name>
</gene>
<dbReference type="Pfam" id="PF18028">
    <property type="entry name" value="Zmiz1_N"/>
    <property type="match status" value="1"/>
</dbReference>
<feature type="compositionally biased region" description="Basic and acidic residues" evidence="1">
    <location>
        <begin position="121"/>
        <end position="131"/>
    </location>
</feature>
<evidence type="ECO:0000256" key="1">
    <source>
        <dbReference type="SAM" id="MobiDB-lite"/>
    </source>
</evidence>
<dbReference type="Proteomes" id="UP001177023">
    <property type="component" value="Unassembled WGS sequence"/>
</dbReference>
<comment type="caution">
    <text evidence="3">The sequence shown here is derived from an EMBL/GenBank/DDBJ whole genome shotgun (WGS) entry which is preliminary data.</text>
</comment>
<evidence type="ECO:0000313" key="3">
    <source>
        <dbReference type="EMBL" id="CAJ0579552.1"/>
    </source>
</evidence>
<evidence type="ECO:0000313" key="4">
    <source>
        <dbReference type="Proteomes" id="UP001177023"/>
    </source>
</evidence>